<dbReference type="GO" id="GO:0008800">
    <property type="term" value="F:beta-lactamase activity"/>
    <property type="evidence" value="ECO:0007669"/>
    <property type="project" value="InterPro"/>
</dbReference>
<dbReference type="Pfam" id="PF13354">
    <property type="entry name" value="Beta-lactamase2"/>
    <property type="match status" value="1"/>
</dbReference>
<feature type="domain" description="Beta-lactamase class A catalytic" evidence="2">
    <location>
        <begin position="51"/>
        <end position="271"/>
    </location>
</feature>
<proteinExistence type="predicted"/>
<feature type="compositionally biased region" description="Basic residues" evidence="1">
    <location>
        <begin position="11"/>
        <end position="21"/>
    </location>
</feature>
<dbReference type="AlphaFoldDB" id="A0A2A9DRV3"/>
<comment type="caution">
    <text evidence="3">The sequence shown here is derived from an EMBL/GenBank/DDBJ whole genome shotgun (WGS) entry which is preliminary data.</text>
</comment>
<reference evidence="3 4" key="1">
    <citation type="submission" date="2017-10" db="EMBL/GenBank/DDBJ databases">
        <title>Sequencing the genomes of 1000 actinobacteria strains.</title>
        <authorList>
            <person name="Klenk H.-P."/>
        </authorList>
    </citation>
    <scope>NUCLEOTIDE SEQUENCE [LARGE SCALE GENOMIC DNA]</scope>
    <source>
        <strain evidence="3 4">DSM 21798</strain>
    </source>
</reference>
<gene>
    <name evidence="3" type="ORF">ATJ78_0424</name>
</gene>
<protein>
    <submittedName>
        <fullName evidence="3">Beta-lactamase class A</fullName>
    </submittedName>
</protein>
<accession>A0A2A9DRV3</accession>
<name>A0A2A9DRV3_9MICO</name>
<dbReference type="InterPro" id="IPR045155">
    <property type="entry name" value="Beta-lactam_cat"/>
</dbReference>
<evidence type="ECO:0000313" key="4">
    <source>
        <dbReference type="Proteomes" id="UP000221369"/>
    </source>
</evidence>
<feature type="region of interest" description="Disordered" evidence="1">
    <location>
        <begin position="1"/>
        <end position="27"/>
    </location>
</feature>
<dbReference type="GO" id="GO:0030655">
    <property type="term" value="P:beta-lactam antibiotic catabolic process"/>
    <property type="evidence" value="ECO:0007669"/>
    <property type="project" value="InterPro"/>
</dbReference>
<dbReference type="SUPFAM" id="SSF56601">
    <property type="entry name" value="beta-lactamase/transpeptidase-like"/>
    <property type="match status" value="1"/>
</dbReference>
<sequence length="301" mass="32252">MASPTREPGRRVRPSARRARHRSDEPADTFASGFRSLALLARNGVQVSARAIDLASGRELFSIDDYIVMPTAGIGTSLLLADVAARLDDPAFESLMILDRETQDQVGDAGLWQHLQAPSLPIADLAALVAASNDHLAMNVLLRQIGLDAVRLRAEHLGLRRTALLDLARDHRGPDDAPHLSVGSMKELTWLFAEFARGEAISPAASQRVVDWLSLNMDLSLVASAFGLDPLAHRSGTHGLTLFNKTGSAPGVRAEAGVLRGPRSGVAYAVATSFTDTDLLTRLAVVDGMRAVGSDLLEYVH</sequence>
<evidence type="ECO:0000313" key="3">
    <source>
        <dbReference type="EMBL" id="PFG29517.1"/>
    </source>
</evidence>
<dbReference type="EMBL" id="PDJE01000001">
    <property type="protein sequence ID" value="PFG29517.1"/>
    <property type="molecule type" value="Genomic_DNA"/>
</dbReference>
<organism evidence="3 4">
    <name type="scientific">Paramicrobacterium agarici</name>
    <dbReference type="NCBI Taxonomy" id="630514"/>
    <lineage>
        <taxon>Bacteria</taxon>
        <taxon>Bacillati</taxon>
        <taxon>Actinomycetota</taxon>
        <taxon>Actinomycetes</taxon>
        <taxon>Micrococcales</taxon>
        <taxon>Microbacteriaceae</taxon>
        <taxon>Paramicrobacterium</taxon>
    </lineage>
</organism>
<evidence type="ECO:0000259" key="2">
    <source>
        <dbReference type="Pfam" id="PF13354"/>
    </source>
</evidence>
<dbReference type="Proteomes" id="UP000221369">
    <property type="component" value="Unassembled WGS sequence"/>
</dbReference>
<keyword evidence="4" id="KW-1185">Reference proteome</keyword>
<dbReference type="RefSeq" id="WP_098406081.1">
    <property type="nucleotide sequence ID" value="NZ_PDJE01000001.1"/>
</dbReference>
<dbReference type="InterPro" id="IPR012338">
    <property type="entry name" value="Beta-lactam/transpept-like"/>
</dbReference>
<dbReference type="Gene3D" id="3.40.710.10">
    <property type="entry name" value="DD-peptidase/beta-lactamase superfamily"/>
    <property type="match status" value="1"/>
</dbReference>
<evidence type="ECO:0000256" key="1">
    <source>
        <dbReference type="SAM" id="MobiDB-lite"/>
    </source>
</evidence>